<dbReference type="Proteomes" id="UP000324222">
    <property type="component" value="Unassembled WGS sequence"/>
</dbReference>
<dbReference type="AlphaFoldDB" id="A0A5B7E1U0"/>
<name>A0A5B7E1U0_PORTR</name>
<evidence type="ECO:0000313" key="4">
    <source>
        <dbReference type="Proteomes" id="UP000324222"/>
    </source>
</evidence>
<feature type="chain" id="PRO_5022952651" description="Secreted protein" evidence="2">
    <location>
        <begin position="24"/>
        <end position="251"/>
    </location>
</feature>
<comment type="caution">
    <text evidence="3">The sequence shown here is derived from an EMBL/GenBank/DDBJ whole genome shotgun (WGS) entry which is preliminary data.</text>
</comment>
<keyword evidence="2" id="KW-0732">Signal</keyword>
<protein>
    <recommendedName>
        <fullName evidence="5">Secreted protein</fullName>
    </recommendedName>
</protein>
<organism evidence="3 4">
    <name type="scientific">Portunus trituberculatus</name>
    <name type="common">Swimming crab</name>
    <name type="synonym">Neptunus trituberculatus</name>
    <dbReference type="NCBI Taxonomy" id="210409"/>
    <lineage>
        <taxon>Eukaryota</taxon>
        <taxon>Metazoa</taxon>
        <taxon>Ecdysozoa</taxon>
        <taxon>Arthropoda</taxon>
        <taxon>Crustacea</taxon>
        <taxon>Multicrustacea</taxon>
        <taxon>Malacostraca</taxon>
        <taxon>Eumalacostraca</taxon>
        <taxon>Eucarida</taxon>
        <taxon>Decapoda</taxon>
        <taxon>Pleocyemata</taxon>
        <taxon>Brachyura</taxon>
        <taxon>Eubrachyura</taxon>
        <taxon>Portunoidea</taxon>
        <taxon>Portunidae</taxon>
        <taxon>Portuninae</taxon>
        <taxon>Portunus</taxon>
    </lineage>
</organism>
<reference evidence="3 4" key="1">
    <citation type="submission" date="2019-05" db="EMBL/GenBank/DDBJ databases">
        <title>Another draft genome of Portunus trituberculatus and its Hox gene families provides insights of decapod evolution.</title>
        <authorList>
            <person name="Jeong J.-H."/>
            <person name="Song I."/>
            <person name="Kim S."/>
            <person name="Choi T."/>
            <person name="Kim D."/>
            <person name="Ryu S."/>
            <person name="Kim W."/>
        </authorList>
    </citation>
    <scope>NUCLEOTIDE SEQUENCE [LARGE SCALE GENOMIC DNA]</scope>
    <source>
        <tissue evidence="3">Muscle</tissue>
    </source>
</reference>
<evidence type="ECO:0000256" key="1">
    <source>
        <dbReference type="SAM" id="MobiDB-lite"/>
    </source>
</evidence>
<proteinExistence type="predicted"/>
<sequence length="251" mass="27236">MCVTPRTCLTFVLLSKLFQVTTVRHKAHVHHGDVAATCVTPPLPGPPVPPIDGNTHHLHLMTPIKAWWPTNGWIVTGGDGWRSAARRQGNAVEEGMGGRMSVAVAGCTGQGFRRPTVSARASYVMSRQNMTLTHFAAEATKGISFVRRGNSRSGKLESDNTKFVAHHECPHAARHRLGHHPLSTSPRRRSLSTGFLRSEDDPAPRSDAAVGGARSSLTQHPDALLILTCTASHASPPKKEAKQTGVWRNRH</sequence>
<evidence type="ECO:0008006" key="5">
    <source>
        <dbReference type="Google" id="ProtNLM"/>
    </source>
</evidence>
<evidence type="ECO:0000313" key="3">
    <source>
        <dbReference type="EMBL" id="MPC27718.1"/>
    </source>
</evidence>
<feature type="signal peptide" evidence="2">
    <location>
        <begin position="1"/>
        <end position="23"/>
    </location>
</feature>
<gene>
    <name evidence="3" type="ORF">E2C01_020896</name>
</gene>
<evidence type="ECO:0000256" key="2">
    <source>
        <dbReference type="SAM" id="SignalP"/>
    </source>
</evidence>
<feature type="region of interest" description="Disordered" evidence="1">
    <location>
        <begin position="229"/>
        <end position="251"/>
    </location>
</feature>
<accession>A0A5B7E1U0</accession>
<dbReference type="EMBL" id="VSRR010001794">
    <property type="protein sequence ID" value="MPC27718.1"/>
    <property type="molecule type" value="Genomic_DNA"/>
</dbReference>
<feature type="region of interest" description="Disordered" evidence="1">
    <location>
        <begin position="174"/>
        <end position="216"/>
    </location>
</feature>
<keyword evidence="4" id="KW-1185">Reference proteome</keyword>